<dbReference type="GO" id="GO:0005829">
    <property type="term" value="C:cytosol"/>
    <property type="evidence" value="ECO:0007669"/>
    <property type="project" value="TreeGrafter"/>
</dbReference>
<dbReference type="Gene3D" id="3.40.50.300">
    <property type="entry name" value="P-loop containing nucleotide triphosphate hydrolases"/>
    <property type="match status" value="1"/>
</dbReference>
<dbReference type="EMBL" id="JAKFHA010000007">
    <property type="protein sequence ID" value="MCF2528482.1"/>
    <property type="molecule type" value="Genomic_DNA"/>
</dbReference>
<organism evidence="3 4">
    <name type="scientific">Yinghuangia soli</name>
    <dbReference type="NCBI Taxonomy" id="2908204"/>
    <lineage>
        <taxon>Bacteria</taxon>
        <taxon>Bacillati</taxon>
        <taxon>Actinomycetota</taxon>
        <taxon>Actinomycetes</taxon>
        <taxon>Kitasatosporales</taxon>
        <taxon>Streptomycetaceae</taxon>
        <taxon>Yinghuangia</taxon>
    </lineage>
</organism>
<proteinExistence type="predicted"/>
<dbReference type="InterPro" id="IPR050625">
    <property type="entry name" value="ParA/MinD_ATPase"/>
</dbReference>
<accession>A0AA41U2C6</accession>
<keyword evidence="1" id="KW-0547">Nucleotide-binding</keyword>
<keyword evidence="2" id="KW-0067">ATP-binding</keyword>
<comment type="caution">
    <text evidence="3">The sequence shown here is derived from an EMBL/GenBank/DDBJ whole genome shotgun (WGS) entry which is preliminary data.</text>
</comment>
<dbReference type="GO" id="GO:0051782">
    <property type="term" value="P:negative regulation of cell division"/>
    <property type="evidence" value="ECO:0007669"/>
    <property type="project" value="TreeGrafter"/>
</dbReference>
<dbReference type="PANTHER" id="PTHR43384:SF6">
    <property type="entry name" value="SEPTUM SITE-DETERMINING PROTEIN MIND HOMOLOG, CHLOROPLASTIC"/>
    <property type="match status" value="1"/>
</dbReference>
<dbReference type="GO" id="GO:0016887">
    <property type="term" value="F:ATP hydrolysis activity"/>
    <property type="evidence" value="ECO:0007669"/>
    <property type="project" value="TreeGrafter"/>
</dbReference>
<dbReference type="PANTHER" id="PTHR43384">
    <property type="entry name" value="SEPTUM SITE-DETERMINING PROTEIN MIND HOMOLOG, CHLOROPLASTIC-RELATED"/>
    <property type="match status" value="1"/>
</dbReference>
<keyword evidence="4" id="KW-1185">Reference proteome</keyword>
<dbReference type="NCBIfam" id="NF040564">
    <property type="entry name" value="SCO2523_fam"/>
    <property type="match status" value="1"/>
</dbReference>
<name>A0AA41U2C6_9ACTN</name>
<gene>
    <name evidence="3" type="ORF">LZ495_14795</name>
</gene>
<evidence type="ECO:0000313" key="4">
    <source>
        <dbReference type="Proteomes" id="UP001165378"/>
    </source>
</evidence>
<dbReference type="SUPFAM" id="SSF52540">
    <property type="entry name" value="P-loop containing nucleoside triphosphate hydrolases"/>
    <property type="match status" value="1"/>
</dbReference>
<evidence type="ECO:0000256" key="1">
    <source>
        <dbReference type="ARBA" id="ARBA00022741"/>
    </source>
</evidence>
<sequence>MLVFAASDKGGTGRSVTSANIAYQCAVNGRDVCYLDFDFGSPTAAAVFDVPSALRGIDGNGLHSYLQGGVTEPRRIDVWAETEHRVLRNQPVNAGRLALFPGDRGGGEFVIGRETVRRCVTLFLRLEEEFDVVLVDLSAGRSYAMDMVLEVTARPELKQVTSRWMVFHRWTRQHVIAAAGLMFGARGILEAGAARGHDKDELAAAIRPVRAAVPDPDGALWASVPLEQASWMRACNEQLRELAAEHGIGNTRKLGAVPLEPVLQWREQLITIDDVTPGSGVANIETWLALEELSKALFDDEMWRSP</sequence>
<dbReference type="Proteomes" id="UP001165378">
    <property type="component" value="Unassembled WGS sequence"/>
</dbReference>
<reference evidence="3" key="1">
    <citation type="submission" date="2022-01" db="EMBL/GenBank/DDBJ databases">
        <title>Genome-Based Taxonomic Classification of the Phylum Actinobacteria.</title>
        <authorList>
            <person name="Gao Y."/>
        </authorList>
    </citation>
    <scope>NUCLEOTIDE SEQUENCE</scope>
    <source>
        <strain evidence="3">KLBMP 8922</strain>
    </source>
</reference>
<dbReference type="RefSeq" id="WP_235052652.1">
    <property type="nucleotide sequence ID" value="NZ_JAKFHA010000007.1"/>
</dbReference>
<dbReference type="GO" id="GO:0005524">
    <property type="term" value="F:ATP binding"/>
    <property type="evidence" value="ECO:0007669"/>
    <property type="project" value="UniProtKB-KW"/>
</dbReference>
<dbReference type="InterPro" id="IPR027417">
    <property type="entry name" value="P-loop_NTPase"/>
</dbReference>
<protein>
    <submittedName>
        <fullName evidence="3">SCO2523 family variant P-loop protein</fullName>
    </submittedName>
</protein>
<dbReference type="AlphaFoldDB" id="A0AA41U2C6"/>
<evidence type="ECO:0000256" key="2">
    <source>
        <dbReference type="ARBA" id="ARBA00022840"/>
    </source>
</evidence>
<evidence type="ECO:0000313" key="3">
    <source>
        <dbReference type="EMBL" id="MCF2528482.1"/>
    </source>
</evidence>
<dbReference type="GO" id="GO:0009898">
    <property type="term" value="C:cytoplasmic side of plasma membrane"/>
    <property type="evidence" value="ECO:0007669"/>
    <property type="project" value="TreeGrafter"/>
</dbReference>